<dbReference type="RefSeq" id="XP_060040328.1">
    <property type="nucleotide sequence ID" value="XM_060184345.1"/>
</dbReference>
<keyword evidence="3" id="KW-0176">Collagen</keyword>
<feature type="compositionally biased region" description="Basic and acidic residues" evidence="1">
    <location>
        <begin position="471"/>
        <end position="490"/>
    </location>
</feature>
<feature type="region of interest" description="Disordered" evidence="1">
    <location>
        <begin position="26"/>
        <end position="907"/>
    </location>
</feature>
<feature type="compositionally biased region" description="Pro residues" evidence="1">
    <location>
        <begin position="403"/>
        <end position="416"/>
    </location>
</feature>
<accession>A0ABM3WUT1</accession>
<feature type="compositionally biased region" description="Basic and acidic residues" evidence="1">
    <location>
        <begin position="64"/>
        <end position="77"/>
    </location>
</feature>
<feature type="compositionally biased region" description="Basic and acidic residues" evidence="1">
    <location>
        <begin position="280"/>
        <end position="312"/>
    </location>
</feature>
<feature type="compositionally biased region" description="Basic and acidic residues" evidence="1">
    <location>
        <begin position="795"/>
        <end position="804"/>
    </location>
</feature>
<sequence length="921" mass="99282">HGDYHRKLIGQTFEWVVAATGGVRSARGYLESPKPPAPAPPAGAGGRLTGTPSSSARPVGPSARSRERGPSDDDSGGRHRLTRARAERGGRPAPPATRSVRQTPPGKGRRGEAEEAGRGGGGGQRPGGTPPPPEGQPGEPPRPTQPPSPFPLSSHTNTTPHALACDPRARRTRANAGAAKHQPRRKPVAHGGRGGGEGAPATTGGGAPLAQQRNATVTAGEETRRGQRQRPTRGEELGPPAGRPAERPHNDGAEDRLPPTARTGPQAPQPPPNTTPSPQERGRERGRGQTETDEKKKRAGRRGDTAHARAEEQSALPTTPRNRPQPDPRQGGRRDRGRAPARAERQNTGRTREKKRWGRPGGESLRHGRATGKTTRGIPPPKTTEGGPAPTPGTPAGLRIKPQEPPPPPPSNPRGPGPHATGGRPRGHTHTHKKPPKRPVPFLFSVRFRPTPPGDPKLRGESRRRRQRAKGARESKERQALTAPQEDRPTKARRRTGTRPRGPRRRPRQRAHATEAETGPRTATQPHTQAHRRGRLAITARDGRHCTAPHRTPAPAQRDPPPTGGEARAAGNPGTPRRRHREAQKAGEHGSGRRGRTPDFHTPPTGGEERRGARRQNEKSGPIRRECPSLAWRSLGPARENTPSPHRSSERENERASERNESENPRAPCGAEDAHESLSKAHAAFHRHPSGQARETGGGRRRQDTRNADRPVGHAREGRRAGPSGRPERRERAAADKRGRLAARDHRTAGRPASHSASDQVPRDCWSTPRPVWEDGREHRADASGRSAAHPPPGRRADGQERPARAPAAGRAFAGTRRRTRGDERLSAPGPGPERAAAAAAGGRERAGPRHAHRPAGRRGLNGDPAIRDQPRLPRRCRIVPPGRDSDLEAFSHNPTDGSFAPLAPQPSTYTKCLNLRFLSY</sequence>
<feature type="compositionally biased region" description="Basic and acidic residues" evidence="1">
    <location>
        <begin position="697"/>
        <end position="748"/>
    </location>
</feature>
<feature type="non-terminal residue" evidence="3">
    <location>
        <position position="1"/>
    </location>
</feature>
<protein>
    <submittedName>
        <fullName evidence="3">Collagen alpha-1(II) chain</fullName>
    </submittedName>
</protein>
<gene>
    <name evidence="3" type="primary">LOC132536446</name>
</gene>
<keyword evidence="2" id="KW-1185">Reference proteome</keyword>
<feature type="compositionally biased region" description="Polar residues" evidence="1">
    <location>
        <begin position="151"/>
        <end position="160"/>
    </location>
</feature>
<feature type="compositionally biased region" description="Low complexity" evidence="1">
    <location>
        <begin position="805"/>
        <end position="815"/>
    </location>
</feature>
<feature type="compositionally biased region" description="Basic and acidic residues" evidence="1">
    <location>
        <begin position="324"/>
        <end position="351"/>
    </location>
</feature>
<feature type="compositionally biased region" description="Low complexity" evidence="1">
    <location>
        <begin position="833"/>
        <end position="842"/>
    </location>
</feature>
<feature type="compositionally biased region" description="Basic and acidic residues" evidence="1">
    <location>
        <begin position="583"/>
        <end position="599"/>
    </location>
</feature>
<dbReference type="GO" id="GO:0005581">
    <property type="term" value="C:collagen trimer"/>
    <property type="evidence" value="ECO:0007669"/>
    <property type="project" value="UniProtKB-KW"/>
</dbReference>
<evidence type="ECO:0000256" key="1">
    <source>
        <dbReference type="SAM" id="MobiDB-lite"/>
    </source>
</evidence>
<feature type="compositionally biased region" description="Basic residues" evidence="1">
    <location>
        <begin position="491"/>
        <end position="511"/>
    </location>
</feature>
<dbReference type="Proteomes" id="UP001652624">
    <property type="component" value="Unplaced"/>
</dbReference>
<reference evidence="3" key="1">
    <citation type="submission" date="2025-08" db="UniProtKB">
        <authorList>
            <consortium name="RefSeq"/>
        </authorList>
    </citation>
    <scope>IDENTIFICATION</scope>
</reference>
<feature type="compositionally biased region" description="Basic and acidic residues" evidence="1">
    <location>
        <begin position="607"/>
        <end position="627"/>
    </location>
</feature>
<feature type="compositionally biased region" description="Pro residues" evidence="1">
    <location>
        <begin position="128"/>
        <end position="150"/>
    </location>
</feature>
<organism evidence="2 3">
    <name type="scientific">Erinaceus europaeus</name>
    <name type="common">Western European hedgehog</name>
    <dbReference type="NCBI Taxonomy" id="9365"/>
    <lineage>
        <taxon>Eukaryota</taxon>
        <taxon>Metazoa</taxon>
        <taxon>Chordata</taxon>
        <taxon>Craniata</taxon>
        <taxon>Vertebrata</taxon>
        <taxon>Euteleostomi</taxon>
        <taxon>Mammalia</taxon>
        <taxon>Eutheria</taxon>
        <taxon>Laurasiatheria</taxon>
        <taxon>Eulipotyphla</taxon>
        <taxon>Erinaceidae</taxon>
        <taxon>Erinaceinae</taxon>
        <taxon>Erinaceus</taxon>
    </lineage>
</organism>
<name>A0ABM3WUT1_ERIEU</name>
<feature type="compositionally biased region" description="Basic and acidic residues" evidence="1">
    <location>
        <begin position="244"/>
        <end position="257"/>
    </location>
</feature>
<feature type="compositionally biased region" description="Gly residues" evidence="1">
    <location>
        <begin position="191"/>
        <end position="207"/>
    </location>
</feature>
<evidence type="ECO:0000313" key="2">
    <source>
        <dbReference type="Proteomes" id="UP001652624"/>
    </source>
</evidence>
<evidence type="ECO:0000313" key="3">
    <source>
        <dbReference type="RefSeq" id="XP_060040328.1"/>
    </source>
</evidence>
<feature type="compositionally biased region" description="Basic residues" evidence="1">
    <location>
        <begin position="425"/>
        <end position="437"/>
    </location>
</feature>
<dbReference type="GeneID" id="132536446"/>
<feature type="compositionally biased region" description="Basic and acidic residues" evidence="1">
    <location>
        <begin position="772"/>
        <end position="783"/>
    </location>
</feature>
<proteinExistence type="predicted"/>
<feature type="compositionally biased region" description="Basic and acidic residues" evidence="1">
    <location>
        <begin position="647"/>
        <end position="664"/>
    </location>
</feature>